<reference evidence="1 2" key="1">
    <citation type="submission" date="2018-06" db="EMBL/GenBank/DDBJ databases">
        <title>Spongiibacterium sp. HME9304 Genome sequencing and assembly.</title>
        <authorList>
            <person name="Kang H."/>
            <person name="Kim H."/>
            <person name="Joh K."/>
        </authorList>
    </citation>
    <scope>NUCLEOTIDE SEQUENCE [LARGE SCALE GENOMIC DNA]</scope>
    <source>
        <strain evidence="1 2">HME9304</strain>
    </source>
</reference>
<dbReference type="RefSeq" id="WP_112379414.1">
    <property type="nucleotide sequence ID" value="NZ_CP030104.1"/>
</dbReference>
<dbReference type="SUPFAM" id="SSF55961">
    <property type="entry name" value="Bet v1-like"/>
    <property type="match status" value="1"/>
</dbReference>
<dbReference type="InterPro" id="IPR020503">
    <property type="entry name" value="Uncharacterised_Rv2561"/>
</dbReference>
<dbReference type="EMBL" id="CP030104">
    <property type="protein sequence ID" value="AWX46097.1"/>
    <property type="molecule type" value="Genomic_DNA"/>
</dbReference>
<proteinExistence type="predicted"/>
<evidence type="ECO:0000313" key="1">
    <source>
        <dbReference type="EMBL" id="AWX46097.1"/>
    </source>
</evidence>
<name>A0A2Z4LXR4_9FLAO</name>
<dbReference type="OrthoDB" id="625021at2"/>
<dbReference type="Gene3D" id="3.30.530.20">
    <property type="match status" value="1"/>
</dbReference>
<dbReference type="InterPro" id="IPR023393">
    <property type="entry name" value="START-like_dom_sf"/>
</dbReference>
<dbReference type="AlphaFoldDB" id="A0A2Z4LXR4"/>
<keyword evidence="2" id="KW-1185">Reference proteome</keyword>
<evidence type="ECO:0008006" key="3">
    <source>
        <dbReference type="Google" id="ProtNLM"/>
    </source>
</evidence>
<dbReference type="Proteomes" id="UP000248536">
    <property type="component" value="Chromosome"/>
</dbReference>
<evidence type="ECO:0000313" key="2">
    <source>
        <dbReference type="Proteomes" id="UP000248536"/>
    </source>
</evidence>
<accession>A0A2Z4LXR4</accession>
<gene>
    <name evidence="1" type="ORF">HME9304_03129</name>
</gene>
<sequence>MSKSLLFIPDISGYTKFIQTTEVEHSQHVISELLEVLVNANTQELKLAEIEGDALFFYKENEIPSQENLLAQVESMFTAFYSHLKMLEKNRICPCNACATASNLQLKVIAHSGNLQHIEVHGNRKPFGEQVIEAHRLLKNSVDSNNYVLISRTLALHVQLSPYYSSKIFRFRQGTDVYDDREVAYIYSLIDPKELNLRTFSEPRKVVFNRNPELMIQKKFPVSAEQLMEYVTNYSFRHQWIEGVDKFEFNANEVTRIGSEHVCVINGKHLDFVTVTKEVSSGSLIYGEYTTSPPPVDELYQFYIFTPIGEESCLLEMELYWKAKSPLKKMMIALVAKRIFQKNLEKALIGLENFVKNQTS</sequence>
<dbReference type="KEGG" id="spon:HME9304_03129"/>
<dbReference type="Pfam" id="PF10851">
    <property type="entry name" value="DUF2652"/>
    <property type="match status" value="1"/>
</dbReference>
<organism evidence="1 2">
    <name type="scientific">Flagellimonas maritima</name>
    <dbReference type="NCBI Taxonomy" id="1383885"/>
    <lineage>
        <taxon>Bacteria</taxon>
        <taxon>Pseudomonadati</taxon>
        <taxon>Bacteroidota</taxon>
        <taxon>Flavobacteriia</taxon>
        <taxon>Flavobacteriales</taxon>
        <taxon>Flavobacteriaceae</taxon>
        <taxon>Flagellimonas</taxon>
    </lineage>
</organism>
<protein>
    <recommendedName>
        <fullName evidence="3">DUF2652 domain-containing protein</fullName>
    </recommendedName>
</protein>